<reference evidence="2 3" key="1">
    <citation type="submission" date="2020-10" db="EMBL/GenBank/DDBJ databases">
        <title>Identification of Nocardia species via Next-generation sequencing and recognition of intraspecies genetic diversity.</title>
        <authorList>
            <person name="Li P."/>
            <person name="Li P."/>
            <person name="Lu B."/>
        </authorList>
    </citation>
    <scope>NUCLEOTIDE SEQUENCE [LARGE SCALE GENOMIC DNA]</scope>
    <source>
        <strain evidence="2 3">BJ06-0157</strain>
    </source>
</reference>
<feature type="domain" description="HTH-like" evidence="1">
    <location>
        <begin position="83"/>
        <end position="121"/>
    </location>
</feature>
<dbReference type="PANTHER" id="PTHR46889:SF4">
    <property type="entry name" value="TRANSPOSASE INSO FOR INSERTION SEQUENCE ELEMENT IS911B-RELATED"/>
    <property type="match status" value="1"/>
</dbReference>
<evidence type="ECO:0000313" key="2">
    <source>
        <dbReference type="EMBL" id="MBF6303149.1"/>
    </source>
</evidence>
<dbReference type="InterPro" id="IPR050900">
    <property type="entry name" value="Transposase_IS3/IS150/IS904"/>
</dbReference>
<gene>
    <name evidence="2" type="ORF">IU459_37500</name>
</gene>
<protein>
    <submittedName>
        <fullName evidence="2">IS3 family transposase</fullName>
    </submittedName>
</protein>
<dbReference type="InterPro" id="IPR025948">
    <property type="entry name" value="HTH-like_dom"/>
</dbReference>
<dbReference type="EMBL" id="JADLQX010000207">
    <property type="protein sequence ID" value="MBF6303149.1"/>
    <property type="molecule type" value="Genomic_DNA"/>
</dbReference>
<evidence type="ECO:0000313" key="3">
    <source>
        <dbReference type="Proteomes" id="UP000702209"/>
    </source>
</evidence>
<dbReference type="Pfam" id="PF13276">
    <property type="entry name" value="HTH_21"/>
    <property type="match status" value="1"/>
</dbReference>
<dbReference type="PANTHER" id="PTHR46889">
    <property type="entry name" value="TRANSPOSASE INSF FOR INSERTION SEQUENCE IS3B-RELATED"/>
    <property type="match status" value="1"/>
</dbReference>
<name>A0ABS0D7J0_9NOCA</name>
<proteinExistence type="predicted"/>
<dbReference type="Proteomes" id="UP000702209">
    <property type="component" value="Unassembled WGS sequence"/>
</dbReference>
<feature type="non-terminal residue" evidence="2">
    <location>
        <position position="186"/>
    </location>
</feature>
<sequence>LRAGERPATEVVCAFIAEHRARFGVAPICRALTAHGCKIAPRTFYAWLSRPASKRTLWDTAITEILAGYYEPDETGRRKPESLYGAEKMWGHLRREGIPVARCTVERLMRANGWRGVMRRAAIRTTEADPAGTRATDLVDRNFRVPAPNLLVVADFTYVRLAGGGFVYTAFVIDAYAGRIVGWECS</sequence>
<dbReference type="RefSeq" id="WP_195134304.1">
    <property type="nucleotide sequence ID" value="NZ_JADLQX010000207.1"/>
</dbReference>
<feature type="non-terminal residue" evidence="2">
    <location>
        <position position="1"/>
    </location>
</feature>
<dbReference type="InterPro" id="IPR012337">
    <property type="entry name" value="RNaseH-like_sf"/>
</dbReference>
<keyword evidence="3" id="KW-1185">Reference proteome</keyword>
<dbReference type="SUPFAM" id="SSF53098">
    <property type="entry name" value="Ribonuclease H-like"/>
    <property type="match status" value="1"/>
</dbReference>
<accession>A0ABS0D7J0</accession>
<evidence type="ECO:0000259" key="1">
    <source>
        <dbReference type="Pfam" id="PF13276"/>
    </source>
</evidence>
<organism evidence="2 3">
    <name type="scientific">Nocardia amamiensis</name>
    <dbReference type="NCBI Taxonomy" id="404578"/>
    <lineage>
        <taxon>Bacteria</taxon>
        <taxon>Bacillati</taxon>
        <taxon>Actinomycetota</taxon>
        <taxon>Actinomycetes</taxon>
        <taxon>Mycobacteriales</taxon>
        <taxon>Nocardiaceae</taxon>
        <taxon>Nocardia</taxon>
    </lineage>
</organism>
<comment type="caution">
    <text evidence="2">The sequence shown here is derived from an EMBL/GenBank/DDBJ whole genome shotgun (WGS) entry which is preliminary data.</text>
</comment>